<dbReference type="EMBL" id="JARRIG010000007">
    <property type="protein sequence ID" value="MFA4805188.1"/>
    <property type="molecule type" value="Genomic_DNA"/>
</dbReference>
<sequence length="397" mass="44418">MYTGLESQTIEEADQMNTKIIAIETSWAAEFIEDFRELVSNVLSPMTMHDIVTYHLHKYFPHGNILKSIVEADYKFLSKLFVKTLIISTHLSTIVPGSKLSTGPLHVTWFGKKHLKVKAMYLENPLKTASHVYTPLPLLDRDTIPAAKIIDTLNNILTKPTFQVARIELSQELAEKLGLPPTIDFNYSYNPTEALKNILNTIWEYHNTLWELYRKILPKIHKKLEETDSAGVIRAVQEDKEANTADATQLATTLGIASRDITRTTTDKGAVLFEYRDRDIALGDTATFQTSIVKDHAGNVVITVKAYKAPSKGTPLIGDISLIKTIPRPHTKPLDIPPSLMTRVKEGTVTIEQSTGSTYIHSENPIVIETITGRTVELKPGTYRVIRTSTQKGTLVL</sequence>
<gene>
    <name evidence="1" type="ORF">P8X34_10670</name>
</gene>
<keyword evidence="2" id="KW-1185">Reference proteome</keyword>
<evidence type="ECO:0000313" key="1">
    <source>
        <dbReference type="EMBL" id="MFA4805188.1"/>
    </source>
</evidence>
<protein>
    <submittedName>
        <fullName evidence="1">Uncharacterized protein</fullName>
    </submittedName>
</protein>
<dbReference type="Proteomes" id="UP001571980">
    <property type="component" value="Unassembled WGS sequence"/>
</dbReference>
<name>A0ABV4T885_9EURY</name>
<reference evidence="1 2" key="1">
    <citation type="submission" date="2023-03" db="EMBL/GenBank/DDBJ databases">
        <title>Speciation in Pyrococcus: adaptation to high temperature as a mechanism.</title>
        <authorList>
            <person name="Gu J."/>
        </authorList>
    </citation>
    <scope>NUCLEOTIDE SEQUENCE [LARGE SCALE GENOMIC DNA]</scope>
    <source>
        <strain evidence="1 2">LMOA34</strain>
    </source>
</reference>
<dbReference type="RefSeq" id="WP_372824602.1">
    <property type="nucleotide sequence ID" value="NZ_JARRIG010000007.1"/>
</dbReference>
<organism evidence="1 2">
    <name type="scientific">Pyrococcus kukulkanii</name>
    <dbReference type="NCBI Taxonomy" id="1609559"/>
    <lineage>
        <taxon>Archaea</taxon>
        <taxon>Methanobacteriati</taxon>
        <taxon>Methanobacteriota</taxon>
        <taxon>Thermococci</taxon>
        <taxon>Thermococcales</taxon>
        <taxon>Thermococcaceae</taxon>
        <taxon>Pyrococcus</taxon>
    </lineage>
</organism>
<proteinExistence type="predicted"/>
<accession>A0ABV4T885</accession>
<comment type="caution">
    <text evidence="1">The sequence shown here is derived from an EMBL/GenBank/DDBJ whole genome shotgun (WGS) entry which is preliminary data.</text>
</comment>
<evidence type="ECO:0000313" key="2">
    <source>
        <dbReference type="Proteomes" id="UP001571980"/>
    </source>
</evidence>